<reference evidence="3 4" key="1">
    <citation type="submission" date="2019-03" db="EMBL/GenBank/DDBJ databases">
        <title>Genomic Encyclopedia of Type Strains, Phase IV (KMG-IV): sequencing the most valuable type-strain genomes for metagenomic binning, comparative biology and taxonomic classification.</title>
        <authorList>
            <person name="Goeker M."/>
        </authorList>
    </citation>
    <scope>NUCLEOTIDE SEQUENCE [LARGE SCALE GENOMIC DNA]</scope>
    <source>
        <strain evidence="3 4">JA181</strain>
    </source>
</reference>
<protein>
    <submittedName>
        <fullName evidence="3">Putative secreted protein</fullName>
    </submittedName>
</protein>
<keyword evidence="1" id="KW-1133">Transmembrane helix</keyword>
<name>A0A4V3GSB7_9RHOB</name>
<dbReference type="NCBIfam" id="TIGR03370">
    <property type="entry name" value="VPLPA-CTERM"/>
    <property type="match status" value="1"/>
</dbReference>
<accession>A0A4V3GSB7</accession>
<dbReference type="InterPro" id="IPR022472">
    <property type="entry name" value="VPLPA-CTERM"/>
</dbReference>
<keyword evidence="1" id="KW-0472">Membrane</keyword>
<evidence type="ECO:0000313" key="3">
    <source>
        <dbReference type="EMBL" id="TDX22233.1"/>
    </source>
</evidence>
<sequence>MKKILMTAGAALLAMGTVASAATFSIIGGVADSVPGGSTGSQLETPENEVLDALLGAVGSSMDGFSQGTVHLNRDTVLRVEVLGWEAGWINTFTIDGTTVGKAVGDSALVTGDPVSSFDTSFMTAGDLDFFFKSIGGSLLVPVVVANGDTTVPGAGPNFIASLDASDQTDGDVLWLFFDDNAIAGDNHDDLVIRISAVPLPAGALLLLSGLGALALRRKRNAA</sequence>
<comment type="caution">
    <text evidence="3">The sequence shown here is derived from an EMBL/GenBank/DDBJ whole genome shotgun (WGS) entry which is preliminary data.</text>
</comment>
<organism evidence="3 4">
    <name type="scientific">Rhodovulum visakhapatnamense</name>
    <dbReference type="NCBI Taxonomy" id="364297"/>
    <lineage>
        <taxon>Bacteria</taxon>
        <taxon>Pseudomonadati</taxon>
        <taxon>Pseudomonadota</taxon>
        <taxon>Alphaproteobacteria</taxon>
        <taxon>Rhodobacterales</taxon>
        <taxon>Paracoccaceae</taxon>
        <taxon>Rhodovulum</taxon>
    </lineage>
</organism>
<feature type="transmembrane region" description="Helical" evidence="1">
    <location>
        <begin position="197"/>
        <end position="216"/>
    </location>
</feature>
<feature type="signal peptide" evidence="2">
    <location>
        <begin position="1"/>
        <end position="21"/>
    </location>
</feature>
<proteinExistence type="predicted"/>
<dbReference type="EMBL" id="SOEB01000031">
    <property type="protein sequence ID" value="TDX22233.1"/>
    <property type="molecule type" value="Genomic_DNA"/>
</dbReference>
<gene>
    <name evidence="3" type="ORF">EV657_13115</name>
</gene>
<feature type="chain" id="PRO_5020680727" evidence="2">
    <location>
        <begin position="22"/>
        <end position="223"/>
    </location>
</feature>
<evidence type="ECO:0000256" key="1">
    <source>
        <dbReference type="SAM" id="Phobius"/>
    </source>
</evidence>
<evidence type="ECO:0000313" key="4">
    <source>
        <dbReference type="Proteomes" id="UP000295484"/>
    </source>
</evidence>
<dbReference type="AlphaFoldDB" id="A0A4V3GSB7"/>
<dbReference type="RefSeq" id="WP_134079392.1">
    <property type="nucleotide sequence ID" value="NZ_SOEB01000031.1"/>
</dbReference>
<keyword evidence="2" id="KW-0732">Signal</keyword>
<evidence type="ECO:0000256" key="2">
    <source>
        <dbReference type="SAM" id="SignalP"/>
    </source>
</evidence>
<dbReference type="Proteomes" id="UP000295484">
    <property type="component" value="Unassembled WGS sequence"/>
</dbReference>
<keyword evidence="1" id="KW-0812">Transmembrane</keyword>